<keyword evidence="2" id="KW-0378">Hydrolase</keyword>
<accession>A0ABU9D931</accession>
<keyword evidence="2" id="KW-0540">Nuclease</keyword>
<sequence>MSAPKKLQRLSPEDYLANEEQSPVKHEYIDGMVFAMSGASRRHNLISLNLAFHLRAAARGGPCGVFISDMKARVRASNAFYYPDVMLGCDPADEHPLYLERPCLIAEVLSPSTESIDQREKRQAYQQLDSLRYYLLIDAEQVAVEYYLRGEDGEWLSARLDPGEVLNIYCPGYSAALSLEDLYEDTGLWR</sequence>
<evidence type="ECO:0000313" key="3">
    <source>
        <dbReference type="Proteomes" id="UP001446205"/>
    </source>
</evidence>
<dbReference type="PANTHER" id="PTHR36558">
    <property type="entry name" value="GLR1098 PROTEIN"/>
    <property type="match status" value="1"/>
</dbReference>
<evidence type="ECO:0000313" key="2">
    <source>
        <dbReference type="EMBL" id="MEK8088993.1"/>
    </source>
</evidence>
<dbReference type="Proteomes" id="UP001446205">
    <property type="component" value="Unassembled WGS sequence"/>
</dbReference>
<gene>
    <name evidence="2" type="ORF">WOB96_04365</name>
</gene>
<dbReference type="Pfam" id="PF05685">
    <property type="entry name" value="Uma2"/>
    <property type="match status" value="1"/>
</dbReference>
<dbReference type="InterPro" id="IPR012296">
    <property type="entry name" value="Nuclease_put_TT1808"/>
</dbReference>
<dbReference type="Gene3D" id="3.90.1570.10">
    <property type="entry name" value="tt1808, chain A"/>
    <property type="match status" value="1"/>
</dbReference>
<dbReference type="InterPro" id="IPR008538">
    <property type="entry name" value="Uma2"/>
</dbReference>
<dbReference type="CDD" id="cd06260">
    <property type="entry name" value="DUF820-like"/>
    <property type="match status" value="1"/>
</dbReference>
<organism evidence="2 3">
    <name type="scientific">Thermithiobacillus plumbiphilus</name>
    <dbReference type="NCBI Taxonomy" id="1729899"/>
    <lineage>
        <taxon>Bacteria</taxon>
        <taxon>Pseudomonadati</taxon>
        <taxon>Pseudomonadota</taxon>
        <taxon>Acidithiobacillia</taxon>
        <taxon>Acidithiobacillales</taxon>
        <taxon>Thermithiobacillaceae</taxon>
        <taxon>Thermithiobacillus</taxon>
    </lineage>
</organism>
<feature type="domain" description="Putative restriction endonuclease" evidence="1">
    <location>
        <begin position="12"/>
        <end position="168"/>
    </location>
</feature>
<dbReference type="EMBL" id="JBBPCO010000003">
    <property type="protein sequence ID" value="MEK8088993.1"/>
    <property type="molecule type" value="Genomic_DNA"/>
</dbReference>
<dbReference type="SUPFAM" id="SSF52980">
    <property type="entry name" value="Restriction endonuclease-like"/>
    <property type="match status" value="1"/>
</dbReference>
<protein>
    <submittedName>
        <fullName evidence="2">Uma2 family endonuclease</fullName>
    </submittedName>
</protein>
<reference evidence="2 3" key="1">
    <citation type="submission" date="2024-04" db="EMBL/GenBank/DDBJ databases">
        <authorList>
            <person name="Abashina T."/>
            <person name="Shaikin A."/>
        </authorList>
    </citation>
    <scope>NUCLEOTIDE SEQUENCE [LARGE SCALE GENOMIC DNA]</scope>
    <source>
        <strain evidence="2 3">AAFK</strain>
    </source>
</reference>
<keyword evidence="3" id="KW-1185">Reference proteome</keyword>
<keyword evidence="2" id="KW-0255">Endonuclease</keyword>
<evidence type="ECO:0000259" key="1">
    <source>
        <dbReference type="Pfam" id="PF05685"/>
    </source>
</evidence>
<dbReference type="RefSeq" id="WP_341370059.1">
    <property type="nucleotide sequence ID" value="NZ_JBBPCO010000003.1"/>
</dbReference>
<name>A0ABU9D931_9PROT</name>
<dbReference type="PANTHER" id="PTHR36558:SF1">
    <property type="entry name" value="RESTRICTION ENDONUCLEASE DOMAIN-CONTAINING PROTEIN-RELATED"/>
    <property type="match status" value="1"/>
</dbReference>
<proteinExistence type="predicted"/>
<dbReference type="InterPro" id="IPR011335">
    <property type="entry name" value="Restrct_endonuc-II-like"/>
</dbReference>
<dbReference type="GO" id="GO:0004519">
    <property type="term" value="F:endonuclease activity"/>
    <property type="evidence" value="ECO:0007669"/>
    <property type="project" value="UniProtKB-KW"/>
</dbReference>
<comment type="caution">
    <text evidence="2">The sequence shown here is derived from an EMBL/GenBank/DDBJ whole genome shotgun (WGS) entry which is preliminary data.</text>
</comment>